<dbReference type="PANTHER" id="PTHR34117">
    <property type="entry name" value="STYLE CELL-CYCLE INHIBITOR 1"/>
    <property type="match status" value="1"/>
</dbReference>
<organism evidence="2 3">
    <name type="scientific">Alectoria fallacina</name>
    <dbReference type="NCBI Taxonomy" id="1903189"/>
    <lineage>
        <taxon>Eukaryota</taxon>
        <taxon>Fungi</taxon>
        <taxon>Dikarya</taxon>
        <taxon>Ascomycota</taxon>
        <taxon>Pezizomycotina</taxon>
        <taxon>Lecanoromycetes</taxon>
        <taxon>OSLEUM clade</taxon>
        <taxon>Lecanoromycetidae</taxon>
        <taxon>Lecanorales</taxon>
        <taxon>Lecanorineae</taxon>
        <taxon>Parmeliaceae</taxon>
        <taxon>Alectoria</taxon>
    </lineage>
</organism>
<feature type="compositionally biased region" description="Basic and acidic residues" evidence="1">
    <location>
        <begin position="296"/>
        <end position="313"/>
    </location>
</feature>
<dbReference type="InterPro" id="IPR044688">
    <property type="entry name" value="SCI-1-like"/>
</dbReference>
<proteinExistence type="predicted"/>
<feature type="region of interest" description="Disordered" evidence="1">
    <location>
        <begin position="148"/>
        <end position="203"/>
    </location>
</feature>
<comment type="caution">
    <text evidence="2">The sequence shown here is derived from an EMBL/GenBank/DDBJ whole genome shotgun (WGS) entry which is preliminary data.</text>
</comment>
<gene>
    <name evidence="2" type="ORF">ALECFALPRED_005629</name>
</gene>
<accession>A0A8H3FYW8</accession>
<dbReference type="OrthoDB" id="2139939at2759"/>
<sequence length="353" mass="40826">MSSREPQNSARRSKSPHNSPHHKRPRSPNSHHHYHASHKHKRSKPSASVHLPFEASRLHRHDFKAFKPMFELYLDIQKQKVLEELPDDEAKGRWKSFVGKWYISVRSLCPDPTRISRYKGLTFARNRGELVEGWYDPATLQKAQASNAVNAGRRSWPQDSPSYLSPRRAKESSDEDIVGPALPGCETPVYKSDKRSGPAIPNLQDLELQRELEQEDSLARRLDLREHRHLDRKQQKERLDELVPRAEAGSNDRMLEKKREKADSNRAYASAKTEAGGVEEVPEADLLGDEDGAMEGFKKQKKEMDRKKNEREVRREEILRARMEALEERRREYRAKEEKTMSGLVALAKARFG</sequence>
<dbReference type="AlphaFoldDB" id="A0A8H3FYW8"/>
<dbReference type="EMBL" id="CAJPDR010000356">
    <property type="protein sequence ID" value="CAF9933552.1"/>
    <property type="molecule type" value="Genomic_DNA"/>
</dbReference>
<dbReference type="Proteomes" id="UP000664203">
    <property type="component" value="Unassembled WGS sequence"/>
</dbReference>
<reference evidence="2" key="1">
    <citation type="submission" date="2021-03" db="EMBL/GenBank/DDBJ databases">
        <authorList>
            <person name="Tagirdzhanova G."/>
        </authorList>
    </citation>
    <scope>NUCLEOTIDE SEQUENCE</scope>
</reference>
<feature type="compositionally biased region" description="Basic residues" evidence="1">
    <location>
        <begin position="11"/>
        <end position="44"/>
    </location>
</feature>
<evidence type="ECO:0000313" key="3">
    <source>
        <dbReference type="Proteomes" id="UP000664203"/>
    </source>
</evidence>
<name>A0A8H3FYW8_9LECA</name>
<feature type="region of interest" description="Disordered" evidence="1">
    <location>
        <begin position="231"/>
        <end position="313"/>
    </location>
</feature>
<evidence type="ECO:0000313" key="2">
    <source>
        <dbReference type="EMBL" id="CAF9933552.1"/>
    </source>
</evidence>
<keyword evidence="3" id="KW-1185">Reference proteome</keyword>
<feature type="compositionally biased region" description="Polar residues" evidence="1">
    <location>
        <begin position="1"/>
        <end position="10"/>
    </location>
</feature>
<evidence type="ECO:0000256" key="1">
    <source>
        <dbReference type="SAM" id="MobiDB-lite"/>
    </source>
</evidence>
<dbReference type="PANTHER" id="PTHR34117:SF1">
    <property type="entry name" value="STYLE CELL-CYCLE INHIBITOR 1"/>
    <property type="match status" value="1"/>
</dbReference>
<feature type="compositionally biased region" description="Basic and acidic residues" evidence="1">
    <location>
        <begin position="231"/>
        <end position="244"/>
    </location>
</feature>
<feature type="region of interest" description="Disordered" evidence="1">
    <location>
        <begin position="1"/>
        <end position="48"/>
    </location>
</feature>
<feature type="compositionally biased region" description="Acidic residues" evidence="1">
    <location>
        <begin position="280"/>
        <end position="293"/>
    </location>
</feature>
<feature type="compositionally biased region" description="Basic and acidic residues" evidence="1">
    <location>
        <begin position="253"/>
        <end position="264"/>
    </location>
</feature>
<protein>
    <submittedName>
        <fullName evidence="2">Uncharacterized protein</fullName>
    </submittedName>
</protein>